<sequence length="275" mass="30913">GVWTEFPYNAYSYPGISYGINHIVLNISDLYTAMTSQFPYFIAAGTDFNDWVTFFETMMEFMTYPPYMQIYSFSALSNGINMTVEYLGDIQEILYTYTPEGLLDVMKMSFNGKEVYSIRLNNFDYMIPECDPDDPIITINTPIPDTIFTDTAPVFNIEIEERFLNSIWYSLDGGVTNHYFTLNGSISELLWDALPSAPVTIIFYADDIAGNVGSASVLVDKDIDDPIITINTPENNLETTSAPSFDLTIVETNLDTIWYTLDDGITNIICGTSGT</sequence>
<dbReference type="AlphaFoldDB" id="X1CL26"/>
<accession>X1CL26</accession>
<name>X1CL26_9ZZZZ</name>
<organism evidence="1">
    <name type="scientific">marine sediment metagenome</name>
    <dbReference type="NCBI Taxonomy" id="412755"/>
    <lineage>
        <taxon>unclassified sequences</taxon>
        <taxon>metagenomes</taxon>
        <taxon>ecological metagenomes</taxon>
    </lineage>
</organism>
<feature type="non-terminal residue" evidence="1">
    <location>
        <position position="275"/>
    </location>
</feature>
<proteinExistence type="predicted"/>
<protein>
    <submittedName>
        <fullName evidence="1">Uncharacterized protein</fullName>
    </submittedName>
</protein>
<comment type="caution">
    <text evidence="1">The sequence shown here is derived from an EMBL/GenBank/DDBJ whole genome shotgun (WGS) entry which is preliminary data.</text>
</comment>
<reference evidence="1" key="1">
    <citation type="journal article" date="2014" name="Front. Microbiol.">
        <title>High frequency of phylogenetically diverse reductive dehalogenase-homologous genes in deep subseafloor sedimentary metagenomes.</title>
        <authorList>
            <person name="Kawai M."/>
            <person name="Futagami T."/>
            <person name="Toyoda A."/>
            <person name="Takaki Y."/>
            <person name="Nishi S."/>
            <person name="Hori S."/>
            <person name="Arai W."/>
            <person name="Tsubouchi T."/>
            <person name="Morono Y."/>
            <person name="Uchiyama I."/>
            <person name="Ito T."/>
            <person name="Fujiyama A."/>
            <person name="Inagaki F."/>
            <person name="Takami H."/>
        </authorList>
    </citation>
    <scope>NUCLEOTIDE SEQUENCE</scope>
    <source>
        <strain evidence="1">Expedition CK06-06</strain>
    </source>
</reference>
<evidence type="ECO:0000313" key="1">
    <source>
        <dbReference type="EMBL" id="GAG96903.1"/>
    </source>
</evidence>
<feature type="non-terminal residue" evidence="1">
    <location>
        <position position="1"/>
    </location>
</feature>
<dbReference type="EMBL" id="BART01027754">
    <property type="protein sequence ID" value="GAG96903.1"/>
    <property type="molecule type" value="Genomic_DNA"/>
</dbReference>
<gene>
    <name evidence="1" type="ORF">S01H4_49122</name>
</gene>